<feature type="site" description="Cleavage; by autolysis" evidence="10">
    <location>
        <begin position="192"/>
        <end position="193"/>
    </location>
</feature>
<sequence>MIAFKDLPVIPGGVCAAPGFVANGVHCGLRKASDAPDLALIYSETPCKAAAVYTQNKVKGAPIAVTKAHLAQGDIRAVIVNSGNANTCNIDGEYKAEQMCAIAAQCLNINTHEVAVASTGVIGEVLPIEPIRDAVPALVKGLSREGSKEASRAIMTTDTVKKEYAVQVTIGGETVTIGGMAKGSGMIHPNMATMLCFLTTDACIDQPLLQFALSQVTNDTFNMVSVDGDTSTNDTVLLLSSSLAKNKPIMDVDSDDYRTFANALYVVLMNLSRMIAKDGEGATKLLECVVDGAPDDHTARTVAKSVITSTLFKCAMFGKDPNWGRILCAVGYADADVSPDTVNVTLSSKAGSVCVCQNGRGTTFDPNAAQEVLVPDEITIHVTLGDGAFHAVAWGCDMTYDYVKINADYHT</sequence>
<feature type="site" description="Involved in the stabilization of negative charge on the oxyanion by the formation of the oxyanion hole" evidence="10">
    <location>
        <position position="119"/>
    </location>
</feature>
<dbReference type="GO" id="GO:0005737">
    <property type="term" value="C:cytoplasm"/>
    <property type="evidence" value="ECO:0007669"/>
    <property type="project" value="UniProtKB-SubCell"/>
</dbReference>
<evidence type="ECO:0000256" key="5">
    <source>
        <dbReference type="ARBA" id="ARBA00022679"/>
    </source>
</evidence>
<dbReference type="InterPro" id="IPR042195">
    <property type="entry name" value="ArgJ_beta_C"/>
</dbReference>
<dbReference type="Proteomes" id="UP000774750">
    <property type="component" value="Unassembled WGS sequence"/>
</dbReference>
<feature type="binding site" evidence="10">
    <location>
        <position position="411"/>
    </location>
    <ligand>
        <name>substrate</name>
    </ligand>
</feature>
<evidence type="ECO:0000256" key="10">
    <source>
        <dbReference type="HAMAP-Rule" id="MF_01106"/>
    </source>
</evidence>
<comment type="pathway">
    <text evidence="10">Amino-acid biosynthesis; L-arginine biosynthesis; N(2)-acetyl-L-ornithine from L-glutamate: step 1/4.</text>
</comment>
<comment type="catalytic activity">
    <reaction evidence="10">
        <text>L-glutamate + acetyl-CoA = N-acetyl-L-glutamate + CoA + H(+)</text>
        <dbReference type="Rhea" id="RHEA:24292"/>
        <dbReference type="ChEBI" id="CHEBI:15378"/>
        <dbReference type="ChEBI" id="CHEBI:29985"/>
        <dbReference type="ChEBI" id="CHEBI:44337"/>
        <dbReference type="ChEBI" id="CHEBI:57287"/>
        <dbReference type="ChEBI" id="CHEBI:57288"/>
        <dbReference type="EC" id="2.3.1.1"/>
    </reaction>
</comment>
<dbReference type="RefSeq" id="WP_204446939.1">
    <property type="nucleotide sequence ID" value="NZ_JACJKY010000013.1"/>
</dbReference>
<comment type="subcellular location">
    <subcellularLocation>
        <location evidence="10">Cytoplasm</location>
    </subcellularLocation>
</comment>
<keyword evidence="4 10" id="KW-0028">Amino-acid biosynthesis</keyword>
<comment type="caution">
    <text evidence="11">The sequence shown here is derived from an EMBL/GenBank/DDBJ whole genome shotgun (WGS) entry which is preliminary data.</text>
</comment>
<keyword evidence="6 10" id="KW-0068">Autocatalytic cleavage</keyword>
<proteinExistence type="inferred from homology"/>
<feature type="site" description="Involved in the stabilization of negative charge on the oxyanion by the formation of the oxyanion hole" evidence="10">
    <location>
        <position position="120"/>
    </location>
</feature>
<dbReference type="Gene3D" id="3.10.20.340">
    <property type="entry name" value="ArgJ beta chain, C-terminal domain"/>
    <property type="match status" value="1"/>
</dbReference>
<evidence type="ECO:0000313" key="12">
    <source>
        <dbReference type="Proteomes" id="UP000774750"/>
    </source>
</evidence>
<dbReference type="GO" id="GO:0006592">
    <property type="term" value="P:ornithine biosynthetic process"/>
    <property type="evidence" value="ECO:0007669"/>
    <property type="project" value="TreeGrafter"/>
</dbReference>
<reference evidence="11" key="1">
    <citation type="submission" date="2020-08" db="EMBL/GenBank/DDBJ databases">
        <authorList>
            <person name="Cejkova D."/>
            <person name="Kubasova T."/>
            <person name="Jahodarova E."/>
            <person name="Rychlik I."/>
        </authorList>
    </citation>
    <scope>NUCLEOTIDE SEQUENCE</scope>
    <source>
        <strain evidence="11">An559</strain>
    </source>
</reference>
<evidence type="ECO:0000256" key="8">
    <source>
        <dbReference type="ARBA" id="ARBA00023315"/>
    </source>
</evidence>
<dbReference type="InterPro" id="IPR016117">
    <property type="entry name" value="ArgJ-like_dom_sf"/>
</dbReference>
<name>A0A938X822_9FIRM</name>
<dbReference type="GO" id="GO:0004358">
    <property type="term" value="F:L-glutamate N-acetyltransferase activity, acting on acetyl-L-ornithine as donor"/>
    <property type="evidence" value="ECO:0007669"/>
    <property type="project" value="UniProtKB-UniRule"/>
</dbReference>
<organism evidence="11 12">
    <name type="scientific">Merdimmobilis hominis</name>
    <dbReference type="NCBI Taxonomy" id="2897707"/>
    <lineage>
        <taxon>Bacteria</taxon>
        <taxon>Bacillati</taxon>
        <taxon>Bacillota</taxon>
        <taxon>Clostridia</taxon>
        <taxon>Eubacteriales</taxon>
        <taxon>Oscillospiraceae</taxon>
        <taxon>Merdimmobilis</taxon>
    </lineage>
</organism>
<feature type="binding site" evidence="10">
    <location>
        <position position="156"/>
    </location>
    <ligand>
        <name>substrate</name>
    </ligand>
</feature>
<reference evidence="11" key="2">
    <citation type="journal article" date="2021" name="Sci. Rep.">
        <title>The distribution of antibiotic resistance genes in chicken gut microbiota commensals.</title>
        <authorList>
            <person name="Juricova H."/>
            <person name="Matiasovicova J."/>
            <person name="Kubasova T."/>
            <person name="Cejkova D."/>
            <person name="Rychlik I."/>
        </authorList>
    </citation>
    <scope>NUCLEOTIDE SEQUENCE</scope>
    <source>
        <strain evidence="11">An559</strain>
    </source>
</reference>
<dbReference type="GO" id="GO:0004042">
    <property type="term" value="F:L-glutamate N-acetyltransferase activity"/>
    <property type="evidence" value="ECO:0007669"/>
    <property type="project" value="UniProtKB-UniRule"/>
</dbReference>
<dbReference type="PANTHER" id="PTHR23100:SF0">
    <property type="entry name" value="ARGININE BIOSYNTHESIS BIFUNCTIONAL PROTEIN ARGJ, MITOCHONDRIAL"/>
    <property type="match status" value="1"/>
</dbReference>
<keyword evidence="5 10" id="KW-0808">Transferase</keyword>
<evidence type="ECO:0000256" key="1">
    <source>
        <dbReference type="ARBA" id="ARBA00006774"/>
    </source>
</evidence>
<comment type="catalytic activity">
    <reaction evidence="9 10">
        <text>N(2)-acetyl-L-ornithine + L-glutamate = N-acetyl-L-glutamate + L-ornithine</text>
        <dbReference type="Rhea" id="RHEA:15349"/>
        <dbReference type="ChEBI" id="CHEBI:29985"/>
        <dbReference type="ChEBI" id="CHEBI:44337"/>
        <dbReference type="ChEBI" id="CHEBI:46911"/>
        <dbReference type="ChEBI" id="CHEBI:57805"/>
        <dbReference type="EC" id="2.3.1.35"/>
    </reaction>
</comment>
<comment type="pathway">
    <text evidence="10">Amino-acid biosynthesis; L-arginine biosynthesis; L-ornithine and N-acetyl-L-glutamate from L-glutamate and N(2)-acetyl-L-ornithine (cyclic): step 1/1.</text>
</comment>
<evidence type="ECO:0000256" key="6">
    <source>
        <dbReference type="ARBA" id="ARBA00022813"/>
    </source>
</evidence>
<feature type="binding site" evidence="10">
    <location>
        <position position="182"/>
    </location>
    <ligand>
        <name>substrate</name>
    </ligand>
</feature>
<evidence type="ECO:0000256" key="3">
    <source>
        <dbReference type="ARBA" id="ARBA00022571"/>
    </source>
</evidence>
<feature type="binding site" evidence="10">
    <location>
        <position position="280"/>
    </location>
    <ligand>
        <name>substrate</name>
    </ligand>
</feature>
<dbReference type="Pfam" id="PF01960">
    <property type="entry name" value="ArgJ"/>
    <property type="match status" value="1"/>
</dbReference>
<evidence type="ECO:0000256" key="2">
    <source>
        <dbReference type="ARBA" id="ARBA00011475"/>
    </source>
</evidence>
<feature type="binding site" evidence="10">
    <location>
        <position position="193"/>
    </location>
    <ligand>
        <name>substrate</name>
    </ligand>
</feature>
<accession>A0A938X822</accession>
<keyword evidence="8 10" id="KW-0012">Acyltransferase</keyword>
<dbReference type="NCBIfam" id="TIGR00120">
    <property type="entry name" value="ArgJ"/>
    <property type="match status" value="1"/>
</dbReference>
<dbReference type="CDD" id="cd02152">
    <property type="entry name" value="OAT"/>
    <property type="match status" value="1"/>
</dbReference>
<keyword evidence="10" id="KW-0963">Cytoplasm</keyword>
<evidence type="ECO:0000256" key="4">
    <source>
        <dbReference type="ARBA" id="ARBA00022605"/>
    </source>
</evidence>
<comment type="function">
    <text evidence="10">Catalyzes two activities which are involved in the cyclic version of arginine biosynthesis: the synthesis of N-acetylglutamate from glutamate and acetyl-CoA as the acetyl donor, and of ornithine by transacetylation between N(2)-acetylornithine and glutamate.</text>
</comment>
<feature type="chain" id="PRO_5038201779" description="Arginine biosynthesis bifunctional protein ArgJ alpha chain" evidence="10">
    <location>
        <begin position="1"/>
        <end position="192"/>
    </location>
</feature>
<dbReference type="Gene3D" id="3.60.70.12">
    <property type="entry name" value="L-amino peptidase D-ALA esterase/amidase"/>
    <property type="match status" value="1"/>
</dbReference>
<dbReference type="HAMAP" id="MF_01106">
    <property type="entry name" value="ArgJ"/>
    <property type="match status" value="1"/>
</dbReference>
<evidence type="ECO:0000256" key="7">
    <source>
        <dbReference type="ARBA" id="ARBA00023268"/>
    </source>
</evidence>
<comment type="similarity">
    <text evidence="1 10">Belongs to the ArgJ family.</text>
</comment>
<evidence type="ECO:0000313" key="11">
    <source>
        <dbReference type="EMBL" id="MBM6921224.1"/>
    </source>
</evidence>
<dbReference type="GO" id="GO:0006526">
    <property type="term" value="P:L-arginine biosynthetic process"/>
    <property type="evidence" value="ECO:0007669"/>
    <property type="project" value="UniProtKB-UniRule"/>
</dbReference>
<protein>
    <recommendedName>
        <fullName evidence="10">Arginine biosynthesis bifunctional protein ArgJ</fullName>
    </recommendedName>
    <domain>
        <recommendedName>
            <fullName evidence="10">Glutamate N-acetyltransferase</fullName>
            <ecNumber evidence="10">2.3.1.35</ecNumber>
        </recommendedName>
        <alternativeName>
            <fullName evidence="10">Ornithine acetyltransferase</fullName>
            <shortName evidence="10">OATase</shortName>
        </alternativeName>
        <alternativeName>
            <fullName evidence="10">Ornithine transacetylase</fullName>
        </alternativeName>
    </domain>
    <domain>
        <recommendedName>
            <fullName evidence="10">Amino-acid acetyltransferase</fullName>
            <ecNumber evidence="10">2.3.1.1</ecNumber>
        </recommendedName>
        <alternativeName>
            <fullName evidence="10">N-acetylglutamate synthase</fullName>
            <shortName evidence="10">AGSase</shortName>
        </alternativeName>
    </domain>
    <component>
        <recommendedName>
            <fullName evidence="10">Arginine biosynthesis bifunctional protein ArgJ alpha chain</fullName>
        </recommendedName>
    </component>
    <component>
        <recommendedName>
            <fullName evidence="10">Arginine biosynthesis bifunctional protein ArgJ beta chain</fullName>
        </recommendedName>
    </component>
</protein>
<dbReference type="FunFam" id="3.10.20.340:FF:000001">
    <property type="entry name" value="Arginine biosynthesis bifunctional protein ArgJ, chloroplastic"/>
    <property type="match status" value="1"/>
</dbReference>
<comment type="subunit">
    <text evidence="2 10">Heterotetramer of two alpha and two beta chains.</text>
</comment>
<gene>
    <name evidence="10 11" type="primary">argJ</name>
    <name evidence="11" type="ORF">H6A12_08665</name>
</gene>
<dbReference type="PANTHER" id="PTHR23100">
    <property type="entry name" value="ARGININE BIOSYNTHESIS BIFUNCTIONAL PROTEIN ARGJ"/>
    <property type="match status" value="1"/>
</dbReference>
<dbReference type="EMBL" id="JACJKY010000013">
    <property type="protein sequence ID" value="MBM6921224.1"/>
    <property type="molecule type" value="Genomic_DNA"/>
</dbReference>
<dbReference type="EC" id="2.3.1.35" evidence="10"/>
<dbReference type="AlphaFoldDB" id="A0A938X822"/>
<feature type="binding site" evidence="10">
    <location>
        <position position="406"/>
    </location>
    <ligand>
        <name>substrate</name>
    </ligand>
</feature>
<keyword evidence="12" id="KW-1185">Reference proteome</keyword>
<feature type="active site" description="Nucleophile" evidence="10">
    <location>
        <position position="193"/>
    </location>
</feature>
<dbReference type="InterPro" id="IPR002813">
    <property type="entry name" value="Arg_biosynth_ArgJ"/>
</dbReference>
<keyword evidence="3 10" id="KW-0055">Arginine biosynthesis</keyword>
<dbReference type="EC" id="2.3.1.1" evidence="10"/>
<keyword evidence="7 10" id="KW-0511">Multifunctional enzyme</keyword>
<evidence type="ECO:0000256" key="9">
    <source>
        <dbReference type="ARBA" id="ARBA00049439"/>
    </source>
</evidence>
<dbReference type="SUPFAM" id="SSF56266">
    <property type="entry name" value="DmpA/ArgJ-like"/>
    <property type="match status" value="1"/>
</dbReference>
<feature type="chain" id="PRO_5038201778" description="Arginine biosynthesis bifunctional protein ArgJ beta chain" evidence="10">
    <location>
        <begin position="193"/>
        <end position="411"/>
    </location>
</feature>
<dbReference type="FunFam" id="3.60.70.12:FF:000001">
    <property type="entry name" value="Arginine biosynthesis bifunctional protein ArgJ, chloroplastic"/>
    <property type="match status" value="1"/>
</dbReference>
<dbReference type="NCBIfam" id="NF003802">
    <property type="entry name" value="PRK05388.1"/>
    <property type="match status" value="1"/>
</dbReference>